<feature type="transmembrane region" description="Helical" evidence="1">
    <location>
        <begin position="230"/>
        <end position="252"/>
    </location>
</feature>
<evidence type="ECO:0000256" key="1">
    <source>
        <dbReference type="SAM" id="Phobius"/>
    </source>
</evidence>
<keyword evidence="1" id="KW-1133">Transmembrane helix</keyword>
<feature type="transmembrane region" description="Helical" evidence="1">
    <location>
        <begin position="140"/>
        <end position="165"/>
    </location>
</feature>
<reference evidence="3" key="2">
    <citation type="submission" date="2020-10" db="UniProtKB">
        <authorList>
            <consortium name="WormBaseParasite"/>
        </authorList>
    </citation>
    <scope>IDENTIFICATION</scope>
</reference>
<dbReference type="AlphaFoldDB" id="A0A7E4VTE3"/>
<feature type="transmembrane region" description="Helical" evidence="1">
    <location>
        <begin position="50"/>
        <end position="73"/>
    </location>
</feature>
<keyword evidence="2" id="KW-1185">Reference proteome</keyword>
<accession>A0A7E4VTE3</accession>
<dbReference type="WBParaSite" id="Pan_g3177.t1">
    <property type="protein sequence ID" value="Pan_g3177.t1"/>
    <property type="gene ID" value="Pan_g3177"/>
</dbReference>
<organism evidence="2 3">
    <name type="scientific">Panagrellus redivivus</name>
    <name type="common">Microworm</name>
    <dbReference type="NCBI Taxonomy" id="6233"/>
    <lineage>
        <taxon>Eukaryota</taxon>
        <taxon>Metazoa</taxon>
        <taxon>Ecdysozoa</taxon>
        <taxon>Nematoda</taxon>
        <taxon>Chromadorea</taxon>
        <taxon>Rhabditida</taxon>
        <taxon>Tylenchina</taxon>
        <taxon>Panagrolaimomorpha</taxon>
        <taxon>Panagrolaimoidea</taxon>
        <taxon>Panagrolaimidae</taxon>
        <taxon>Panagrellus</taxon>
    </lineage>
</organism>
<feature type="transmembrane region" description="Helical" evidence="1">
    <location>
        <begin position="185"/>
        <end position="205"/>
    </location>
</feature>
<keyword evidence="1" id="KW-0812">Transmembrane</keyword>
<dbReference type="Proteomes" id="UP000492821">
    <property type="component" value="Unassembled WGS sequence"/>
</dbReference>
<name>A0A7E4VTE3_PANRE</name>
<evidence type="ECO:0000313" key="2">
    <source>
        <dbReference type="Proteomes" id="UP000492821"/>
    </source>
</evidence>
<evidence type="ECO:0000313" key="3">
    <source>
        <dbReference type="WBParaSite" id="Pan_g3177.t1"/>
    </source>
</evidence>
<feature type="transmembrane region" description="Helical" evidence="1">
    <location>
        <begin position="93"/>
        <end position="119"/>
    </location>
</feature>
<feature type="transmembrane region" description="Helical" evidence="1">
    <location>
        <begin position="17"/>
        <end position="38"/>
    </location>
</feature>
<reference evidence="2" key="1">
    <citation type="journal article" date="2013" name="Genetics">
        <title>The draft genome and transcriptome of Panagrellus redivivus are shaped by the harsh demands of a free-living lifestyle.</title>
        <authorList>
            <person name="Srinivasan J."/>
            <person name="Dillman A.R."/>
            <person name="Macchietto M.G."/>
            <person name="Heikkinen L."/>
            <person name="Lakso M."/>
            <person name="Fracchia K.M."/>
            <person name="Antoshechkin I."/>
            <person name="Mortazavi A."/>
            <person name="Wong G."/>
            <person name="Sternberg P.W."/>
        </authorList>
    </citation>
    <scope>NUCLEOTIDE SEQUENCE [LARGE SCALE GENOMIC DNA]</scope>
    <source>
        <strain evidence="2">MT8872</strain>
    </source>
</reference>
<proteinExistence type="predicted"/>
<protein>
    <submittedName>
        <fullName evidence="3">G_PROTEIN_RECEP_F1_2 domain-containing protein</fullName>
    </submittedName>
</protein>
<feature type="transmembrane region" description="Helical" evidence="1">
    <location>
        <begin position="264"/>
        <end position="287"/>
    </location>
</feature>
<sequence length="337" mass="38780">MPLYYDIDSSAVISYKLFLYVIAAITFTVTPVFIYAVVYKSSKLMSSYRALVLAYLPFSLISTVTITLSVPIFDYPSKLYHFYEKTFYFESTGAVFQLIFSLVIYISEMIITDLLLLMLIDRYDVVSKNVTTRPNWVFPFCYIVITISSIISIFVIFANIVLLVFDPMETIHNQFAAIKKLLMPITVFYQVSRLAGFITVIWLNINFGRKYASHASATVIRLHKMLTRSVIVNILCTAFFTRVPFILVTISYLNEQPTLTILSYNLVIALKHCAFLGNMVTTLYFVIPYRSFILRMFHMKISPRIDKVSIVHRALRSSRTSNVPQASESRRISIFIT</sequence>
<keyword evidence="1" id="KW-0472">Membrane</keyword>